<sequence length="369" mass="42724">MNKKSLESKWVETIDDQEEFMVRELLRRGNDGKQAFDSAPVFLEIALVVMFKFAMGIDLRENPKRLEKLLRCGKAGIEAFDGIDQHSLIFEWMPKFLRKLIPISLWPDYIKEQSELLDEIIEIMAEVKAESDQVGDESSLISIFENDVENGKMNYWDAIWTMHQLVIAGNDTVSVSLRTFLINLAKHPVEQEKIRDELKEKNFGQKELKDCPRLFAAIYESFRYSPTVSESTPFHTITEDAIVDGIQFKKGDLIRSAIGAMGFHVGKEDPFKFVPDRFLDENGDFRKYDASVPYHLGRRDCPGQILSNIELFHMSKIILKHFELKTNEMGTFQNLEEFENVYSGGKFSDDDHYLPLFKENRVVFVPLEQ</sequence>
<protein>
    <submittedName>
        <fullName evidence="5">Oidioi.mRNA.OKI2018_I69.chr1.g1647.t1.cds</fullName>
    </submittedName>
</protein>
<dbReference type="Proteomes" id="UP001158576">
    <property type="component" value="Chromosome 1"/>
</dbReference>
<dbReference type="Pfam" id="PF00067">
    <property type="entry name" value="p450"/>
    <property type="match status" value="1"/>
</dbReference>
<evidence type="ECO:0000256" key="2">
    <source>
        <dbReference type="ARBA" id="ARBA00010617"/>
    </source>
</evidence>
<gene>
    <name evidence="5" type="ORF">OKIOD_LOCUS10412</name>
</gene>
<dbReference type="PANTHER" id="PTHR24300">
    <property type="entry name" value="CYTOCHROME P450 508A4-RELATED"/>
    <property type="match status" value="1"/>
</dbReference>
<evidence type="ECO:0000256" key="4">
    <source>
        <dbReference type="ARBA" id="ARBA00023004"/>
    </source>
</evidence>
<dbReference type="PRINTS" id="PR00463">
    <property type="entry name" value="EP450I"/>
</dbReference>
<dbReference type="CDD" id="cd00302">
    <property type="entry name" value="cytochrome_P450"/>
    <property type="match status" value="1"/>
</dbReference>
<evidence type="ECO:0000313" key="6">
    <source>
        <dbReference type="Proteomes" id="UP001158576"/>
    </source>
</evidence>
<keyword evidence="4" id="KW-0408">Iron</keyword>
<comment type="cofactor">
    <cofactor evidence="1">
        <name>heme</name>
        <dbReference type="ChEBI" id="CHEBI:30413"/>
    </cofactor>
</comment>
<keyword evidence="6" id="KW-1185">Reference proteome</keyword>
<evidence type="ECO:0000313" key="5">
    <source>
        <dbReference type="EMBL" id="CAG5104895.1"/>
    </source>
</evidence>
<dbReference type="SUPFAM" id="SSF48264">
    <property type="entry name" value="Cytochrome P450"/>
    <property type="match status" value="1"/>
</dbReference>
<dbReference type="PRINTS" id="PR00385">
    <property type="entry name" value="P450"/>
</dbReference>
<dbReference type="EMBL" id="OU015566">
    <property type="protein sequence ID" value="CAG5104895.1"/>
    <property type="molecule type" value="Genomic_DNA"/>
</dbReference>
<dbReference type="InterPro" id="IPR050182">
    <property type="entry name" value="Cytochrome_P450_fam2"/>
</dbReference>
<dbReference type="Gene3D" id="1.10.630.10">
    <property type="entry name" value="Cytochrome P450"/>
    <property type="match status" value="1"/>
</dbReference>
<dbReference type="InterPro" id="IPR001128">
    <property type="entry name" value="Cyt_P450"/>
</dbReference>
<evidence type="ECO:0000256" key="3">
    <source>
        <dbReference type="ARBA" id="ARBA00022723"/>
    </source>
</evidence>
<evidence type="ECO:0000256" key="1">
    <source>
        <dbReference type="ARBA" id="ARBA00001971"/>
    </source>
</evidence>
<accession>A0ABN7SSS9</accession>
<organism evidence="5 6">
    <name type="scientific">Oikopleura dioica</name>
    <name type="common">Tunicate</name>
    <dbReference type="NCBI Taxonomy" id="34765"/>
    <lineage>
        <taxon>Eukaryota</taxon>
        <taxon>Metazoa</taxon>
        <taxon>Chordata</taxon>
        <taxon>Tunicata</taxon>
        <taxon>Appendicularia</taxon>
        <taxon>Copelata</taxon>
        <taxon>Oikopleuridae</taxon>
        <taxon>Oikopleura</taxon>
    </lineage>
</organism>
<proteinExistence type="inferred from homology"/>
<name>A0ABN7SSS9_OIKDI</name>
<reference evidence="5 6" key="1">
    <citation type="submission" date="2021-04" db="EMBL/GenBank/DDBJ databases">
        <authorList>
            <person name="Bliznina A."/>
        </authorList>
    </citation>
    <scope>NUCLEOTIDE SEQUENCE [LARGE SCALE GENOMIC DNA]</scope>
</reference>
<dbReference type="InterPro" id="IPR036396">
    <property type="entry name" value="Cyt_P450_sf"/>
</dbReference>
<comment type="similarity">
    <text evidence="2">Belongs to the cytochrome P450 family.</text>
</comment>
<dbReference type="InterPro" id="IPR002401">
    <property type="entry name" value="Cyt_P450_E_grp-I"/>
</dbReference>
<keyword evidence="3" id="KW-0479">Metal-binding</keyword>